<sequence length="86" mass="10211">MEYYKILGVEKTASAAEIKKSYRKLALKYHPDKNPDNKEAEDKFKQISEAYAVLSDEKKRQEYDTYGSAGFQQRYSQEDIFRRFDI</sequence>
<dbReference type="EMBL" id="MTKP01000105">
    <property type="protein sequence ID" value="RWX48843.1"/>
    <property type="molecule type" value="Genomic_DNA"/>
</dbReference>
<dbReference type="InterPro" id="IPR036869">
    <property type="entry name" value="J_dom_sf"/>
</dbReference>
<dbReference type="PROSITE" id="PS00636">
    <property type="entry name" value="DNAJ_1"/>
    <property type="match status" value="1"/>
</dbReference>
<proteinExistence type="predicted"/>
<dbReference type="PANTHER" id="PTHR43948">
    <property type="entry name" value="DNAJ HOMOLOG SUBFAMILY B"/>
    <property type="match status" value="1"/>
</dbReference>
<dbReference type="GO" id="GO:0044183">
    <property type="term" value="F:protein folding chaperone"/>
    <property type="evidence" value="ECO:0007669"/>
    <property type="project" value="TreeGrafter"/>
</dbReference>
<dbReference type="GO" id="GO:0005737">
    <property type="term" value="C:cytoplasm"/>
    <property type="evidence" value="ECO:0007669"/>
    <property type="project" value="TreeGrafter"/>
</dbReference>
<dbReference type="SMART" id="SM00271">
    <property type="entry name" value="DnaJ"/>
    <property type="match status" value="1"/>
</dbReference>
<dbReference type="Pfam" id="PF00226">
    <property type="entry name" value="DnaJ"/>
    <property type="match status" value="1"/>
</dbReference>
<dbReference type="Gene3D" id="1.10.287.110">
    <property type="entry name" value="DnaJ domain"/>
    <property type="match status" value="1"/>
</dbReference>
<evidence type="ECO:0000259" key="1">
    <source>
        <dbReference type="PROSITE" id="PS50076"/>
    </source>
</evidence>
<protein>
    <submittedName>
        <fullName evidence="2">DnaJ domain-containing protein</fullName>
    </submittedName>
</protein>
<dbReference type="GO" id="GO:0051082">
    <property type="term" value="F:unfolded protein binding"/>
    <property type="evidence" value="ECO:0007669"/>
    <property type="project" value="TreeGrafter"/>
</dbReference>
<dbReference type="InterPro" id="IPR001623">
    <property type="entry name" value="DnaJ_domain"/>
</dbReference>
<dbReference type="Proteomes" id="UP000288086">
    <property type="component" value="Unassembled WGS sequence"/>
</dbReference>
<dbReference type="SUPFAM" id="SSF46565">
    <property type="entry name" value="Chaperone J-domain"/>
    <property type="match status" value="1"/>
</dbReference>
<reference evidence="2 3" key="1">
    <citation type="submission" date="2017-01" db="EMBL/GenBank/DDBJ databases">
        <title>The cable genome- insights into the physiology and evolution of filamentous bacteria capable of sulfide oxidation via long distance electron transfer.</title>
        <authorList>
            <person name="Schreiber L."/>
            <person name="Bjerg J.T."/>
            <person name="Boggild A."/>
            <person name="Van De Vossenberg J."/>
            <person name="Meysman F."/>
            <person name="Nielsen L.P."/>
            <person name="Schramm A."/>
            <person name="Kjeldsen K.U."/>
        </authorList>
    </citation>
    <scope>NUCLEOTIDE SEQUENCE [LARGE SCALE GENOMIC DNA]</scope>
    <source>
        <strain evidence="2">A1</strain>
    </source>
</reference>
<dbReference type="AlphaFoldDB" id="A0A444J703"/>
<organism evidence="2 3">
    <name type="scientific">Candidatus Electrothrix communis</name>
    <dbReference type="NCBI Taxonomy" id="1859133"/>
    <lineage>
        <taxon>Bacteria</taxon>
        <taxon>Pseudomonadati</taxon>
        <taxon>Thermodesulfobacteriota</taxon>
        <taxon>Desulfobulbia</taxon>
        <taxon>Desulfobulbales</taxon>
        <taxon>Desulfobulbaceae</taxon>
        <taxon>Candidatus Electrothrix</taxon>
    </lineage>
</organism>
<feature type="non-terminal residue" evidence="2">
    <location>
        <position position="86"/>
    </location>
</feature>
<dbReference type="PANTHER" id="PTHR43948:SF10">
    <property type="entry name" value="MRJ, ISOFORM E"/>
    <property type="match status" value="1"/>
</dbReference>
<dbReference type="CDD" id="cd06257">
    <property type="entry name" value="DnaJ"/>
    <property type="match status" value="1"/>
</dbReference>
<dbReference type="InterPro" id="IPR018253">
    <property type="entry name" value="DnaJ_domain_CS"/>
</dbReference>
<feature type="domain" description="J" evidence="1">
    <location>
        <begin position="2"/>
        <end position="67"/>
    </location>
</feature>
<accession>A0A444J703</accession>
<comment type="caution">
    <text evidence="2">The sequence shown here is derived from an EMBL/GenBank/DDBJ whole genome shotgun (WGS) entry which is preliminary data.</text>
</comment>
<gene>
    <name evidence="2" type="ORF">VT98_11051</name>
</gene>
<name>A0A444J703_9BACT</name>
<dbReference type="PROSITE" id="PS50076">
    <property type="entry name" value="DNAJ_2"/>
    <property type="match status" value="1"/>
</dbReference>
<dbReference type="GO" id="GO:0051087">
    <property type="term" value="F:protein-folding chaperone binding"/>
    <property type="evidence" value="ECO:0007669"/>
    <property type="project" value="TreeGrafter"/>
</dbReference>
<dbReference type="PRINTS" id="PR00625">
    <property type="entry name" value="JDOMAIN"/>
</dbReference>
<evidence type="ECO:0000313" key="3">
    <source>
        <dbReference type="Proteomes" id="UP000288086"/>
    </source>
</evidence>
<keyword evidence="3" id="KW-1185">Reference proteome</keyword>
<evidence type="ECO:0000313" key="2">
    <source>
        <dbReference type="EMBL" id="RWX48843.1"/>
    </source>
</evidence>